<feature type="region of interest" description="Disordered" evidence="1">
    <location>
        <begin position="218"/>
        <end position="333"/>
    </location>
</feature>
<keyword evidence="2" id="KW-0472">Membrane</keyword>
<evidence type="ECO:0000313" key="4">
    <source>
        <dbReference type="Proteomes" id="UP000054272"/>
    </source>
</evidence>
<feature type="compositionally biased region" description="Low complexity" evidence="1">
    <location>
        <begin position="158"/>
        <end position="171"/>
    </location>
</feature>
<feature type="compositionally biased region" description="Acidic residues" evidence="1">
    <location>
        <begin position="314"/>
        <end position="326"/>
    </location>
</feature>
<evidence type="ECO:0000256" key="1">
    <source>
        <dbReference type="SAM" id="MobiDB-lite"/>
    </source>
</evidence>
<sequence>MRRKQPTKDAEGGNKVSTISKEPEPGLPWVILETFALIVSHVILILVVPANGGRELRQISMHVIWKGKPQPELWNSPRKVTWTSRYLIGLVRLPFNCALCPSQPVSSERHISTLVAESLRLDFDYDEDDLPLHIEFSASQDRERPSLLASSFAALASYSTSRPSTPSPQRNTSRDYNPGDHRSYSPDSDLLDEEDSFIDSLDPLFEPYAESSVAIVQSPSAQMPSSPHRRLYPDQSGGSPPSSPLAQRSITRPSPMRRDASTSVPDGTINPFMGGWEVTNSPAASSRSSQRGGHIEYYAGAPLRPGPVTASAPESDDVKENDDVDAPDLKSSEEVKSPSTKILIFHMSLTMTWDFLETLIDKKTRSFIPEMFVNISATFVDEQMLCGKSLGVLDQCCRLFEIVGLPPPTAGVELNEYLYKAFFRAAVVILRDFRSKLPQNNSSNNFAQIVYDNLVYEADAEGLVVAMWCQALEVEVDKAEDEDRNDDMEWRELSRKRKRRFVSNGNCLLDANDTRIGREDLPRATMGDLEEAWKYGKEFLCPRML</sequence>
<feature type="compositionally biased region" description="Basic and acidic residues" evidence="1">
    <location>
        <begin position="1"/>
        <end position="12"/>
    </location>
</feature>
<proteinExistence type="predicted"/>
<keyword evidence="2" id="KW-1133">Transmembrane helix</keyword>
<keyword evidence="2" id="KW-0812">Transmembrane</keyword>
<protein>
    <submittedName>
        <fullName evidence="3">Uncharacterized protein</fullName>
    </submittedName>
</protein>
<feature type="region of interest" description="Disordered" evidence="1">
    <location>
        <begin position="1"/>
        <end position="20"/>
    </location>
</feature>
<evidence type="ECO:0000313" key="3">
    <source>
        <dbReference type="EMBL" id="KIR77240.1"/>
    </source>
</evidence>
<feature type="transmembrane region" description="Helical" evidence="2">
    <location>
        <begin position="27"/>
        <end position="48"/>
    </location>
</feature>
<organism evidence="3 4">
    <name type="scientific">Cryptococcus gattii EJB2</name>
    <dbReference type="NCBI Taxonomy" id="1296103"/>
    <lineage>
        <taxon>Eukaryota</taxon>
        <taxon>Fungi</taxon>
        <taxon>Dikarya</taxon>
        <taxon>Basidiomycota</taxon>
        <taxon>Agaricomycotina</taxon>
        <taxon>Tremellomycetes</taxon>
        <taxon>Tremellales</taxon>
        <taxon>Cryptococcaceae</taxon>
        <taxon>Cryptococcus</taxon>
        <taxon>Cryptococcus gattii species complex</taxon>
    </lineage>
</organism>
<keyword evidence="4" id="KW-1185">Reference proteome</keyword>
<feature type="compositionally biased region" description="Polar residues" evidence="1">
    <location>
        <begin position="278"/>
        <end position="291"/>
    </location>
</feature>
<dbReference type="Proteomes" id="UP000054272">
    <property type="component" value="Unassembled WGS sequence"/>
</dbReference>
<name>A0ABR5BNM9_9TREE</name>
<dbReference type="EMBL" id="KN848756">
    <property type="protein sequence ID" value="KIR77240.1"/>
    <property type="molecule type" value="Genomic_DNA"/>
</dbReference>
<reference evidence="3 4" key="1">
    <citation type="submission" date="2015-01" db="EMBL/GenBank/DDBJ databases">
        <title>The Genome Sequence of Cryptococcus gattii EJB2.</title>
        <authorList>
            <consortium name="The Broad Institute Genomics Platform"/>
            <person name="Cuomo C."/>
            <person name="Litvintseva A."/>
            <person name="Chen Y."/>
            <person name="Heitman J."/>
            <person name="Sun S."/>
            <person name="Springer D."/>
            <person name="Dromer F."/>
            <person name="Young S."/>
            <person name="Zeng Q."/>
            <person name="Gargeya S."/>
            <person name="Abouelleil A."/>
            <person name="Alvarado L."/>
            <person name="Chapman S.B."/>
            <person name="Gainer-Dewar J."/>
            <person name="Goldberg J."/>
            <person name="Griggs A."/>
            <person name="Gujja S."/>
            <person name="Hansen M."/>
            <person name="Howarth C."/>
            <person name="Imamovic A."/>
            <person name="Larimer J."/>
            <person name="Murphy C."/>
            <person name="Naylor J."/>
            <person name="Pearson M."/>
            <person name="Priest M."/>
            <person name="Roberts A."/>
            <person name="Saif S."/>
            <person name="Shea T."/>
            <person name="Sykes S."/>
            <person name="Wortman J."/>
            <person name="Nusbaum C."/>
            <person name="Birren B."/>
        </authorList>
    </citation>
    <scope>NUCLEOTIDE SEQUENCE [LARGE SCALE GENOMIC DNA]</scope>
    <source>
        <strain evidence="3 4">EJB2</strain>
    </source>
</reference>
<accession>A0ABR5BNM9</accession>
<evidence type="ECO:0000256" key="2">
    <source>
        <dbReference type="SAM" id="Phobius"/>
    </source>
</evidence>
<gene>
    <name evidence="3" type="ORF">I306_05694</name>
</gene>
<feature type="region of interest" description="Disordered" evidence="1">
    <location>
        <begin position="158"/>
        <end position="192"/>
    </location>
</feature>